<evidence type="ECO:0000313" key="4">
    <source>
        <dbReference type="Proteomes" id="UP000729357"/>
    </source>
</evidence>
<organism evidence="3 4">
    <name type="scientific">Aureobasidium melanogenum</name>
    <name type="common">Aureobasidium pullulans var. melanogenum</name>
    <dbReference type="NCBI Taxonomy" id="46634"/>
    <lineage>
        <taxon>Eukaryota</taxon>
        <taxon>Fungi</taxon>
        <taxon>Dikarya</taxon>
        <taxon>Ascomycota</taxon>
        <taxon>Pezizomycotina</taxon>
        <taxon>Dothideomycetes</taxon>
        <taxon>Dothideomycetidae</taxon>
        <taxon>Dothideales</taxon>
        <taxon>Saccotheciaceae</taxon>
        <taxon>Aureobasidium</taxon>
    </lineage>
</organism>
<dbReference type="Gene3D" id="2.60.120.10">
    <property type="entry name" value="Jelly Rolls"/>
    <property type="match status" value="2"/>
</dbReference>
<dbReference type="SUPFAM" id="SSF51182">
    <property type="entry name" value="RmlC-like cupins"/>
    <property type="match status" value="1"/>
</dbReference>
<name>A0A9P8K1M4_AURME</name>
<protein>
    <recommendedName>
        <fullName evidence="2">Cupin type-2 domain-containing protein</fullName>
    </recommendedName>
</protein>
<reference evidence="3" key="2">
    <citation type="submission" date="2021-08" db="EMBL/GenBank/DDBJ databases">
        <authorList>
            <person name="Gostincar C."/>
            <person name="Sun X."/>
            <person name="Song Z."/>
            <person name="Gunde-Cimerman N."/>
        </authorList>
    </citation>
    <scope>NUCLEOTIDE SEQUENCE</scope>
    <source>
        <strain evidence="3">EXF-9298</strain>
    </source>
</reference>
<evidence type="ECO:0000256" key="1">
    <source>
        <dbReference type="ARBA" id="ARBA00022723"/>
    </source>
</evidence>
<dbReference type="InterPro" id="IPR014710">
    <property type="entry name" value="RmlC-like_jellyroll"/>
</dbReference>
<evidence type="ECO:0000259" key="2">
    <source>
        <dbReference type="Pfam" id="PF07883"/>
    </source>
</evidence>
<dbReference type="InterPro" id="IPR011051">
    <property type="entry name" value="RmlC_Cupin_sf"/>
</dbReference>
<dbReference type="GO" id="GO:0046872">
    <property type="term" value="F:metal ion binding"/>
    <property type="evidence" value="ECO:0007669"/>
    <property type="project" value="UniProtKB-KW"/>
</dbReference>
<evidence type="ECO:0000313" key="3">
    <source>
        <dbReference type="EMBL" id="KAG9990198.1"/>
    </source>
</evidence>
<dbReference type="InterPro" id="IPR051610">
    <property type="entry name" value="GPI/OXD"/>
</dbReference>
<gene>
    <name evidence="3" type="ORF">KCU98_g1334</name>
</gene>
<dbReference type="PANTHER" id="PTHR35848">
    <property type="entry name" value="OXALATE-BINDING PROTEIN"/>
    <property type="match status" value="1"/>
</dbReference>
<proteinExistence type="predicted"/>
<dbReference type="Proteomes" id="UP000729357">
    <property type="component" value="Unassembled WGS sequence"/>
</dbReference>
<dbReference type="InterPro" id="IPR013096">
    <property type="entry name" value="Cupin_2"/>
</dbReference>
<accession>A0A9P8K1M4</accession>
<dbReference type="AlphaFoldDB" id="A0A9P8K1M4"/>
<keyword evidence="1" id="KW-0479">Metal-binding</keyword>
<feature type="non-terminal residue" evidence="3">
    <location>
        <position position="320"/>
    </location>
</feature>
<dbReference type="EMBL" id="JAHFXS010000043">
    <property type="protein sequence ID" value="KAG9990198.1"/>
    <property type="molecule type" value="Genomic_DNA"/>
</dbReference>
<feature type="domain" description="Cupin type-2" evidence="2">
    <location>
        <begin position="93"/>
        <end position="162"/>
    </location>
</feature>
<keyword evidence="4" id="KW-1185">Reference proteome</keyword>
<reference evidence="3" key="1">
    <citation type="journal article" date="2021" name="J Fungi (Basel)">
        <title>Virulence traits and population genomics of the black yeast Aureobasidium melanogenum.</title>
        <authorList>
            <person name="Cernosa A."/>
            <person name="Sun X."/>
            <person name="Gostincar C."/>
            <person name="Fang C."/>
            <person name="Gunde-Cimerman N."/>
            <person name="Song Z."/>
        </authorList>
    </citation>
    <scope>NUCLEOTIDE SEQUENCE</scope>
    <source>
        <strain evidence="3">EXF-9298</strain>
    </source>
</reference>
<comment type="caution">
    <text evidence="3">The sequence shown here is derived from an EMBL/GenBank/DDBJ whole genome shotgun (WGS) entry which is preliminary data.</text>
</comment>
<dbReference type="Pfam" id="PF07883">
    <property type="entry name" value="Cupin_2"/>
    <property type="match status" value="1"/>
</dbReference>
<sequence length="320" mass="35494">MPRHPIPSHNLLFKKDSSISEKTSRLGYPDQNFFMSGIQVVRYRDLEPQWHVPGAREPGFMRWLKSWIGGPPGYVNPNKEKTISNQNCVVGMMNLFKGQQQKGLHYHSITEIYVILKGKLESYDGKGEKTYAGPLDCIYIPAGVPHGVRNCGEEDCELIWVHDGIEKIGTSVYYMDGIVTGPPQVEDISMVRFQDLQKSLESQAAKGAQETNANISWVGGVSDQHINHNRGTAIPSDRVGIGMTIIKPGQSVPMSPITMGTCYLVMEGQATFSGTSEAYEVTRLDGIWVPPRQVHKVSNSGKVELRLMSVYENAAALVEN</sequence>
<dbReference type="PANTHER" id="PTHR35848:SF6">
    <property type="entry name" value="CUPIN TYPE-2 DOMAIN-CONTAINING PROTEIN"/>
    <property type="match status" value="1"/>
</dbReference>